<protein>
    <submittedName>
        <fullName evidence="8">Outer membrane beta-barrel protein</fullName>
    </submittedName>
</protein>
<evidence type="ECO:0000256" key="4">
    <source>
        <dbReference type="ARBA" id="ARBA00023237"/>
    </source>
</evidence>
<keyword evidence="2 6" id="KW-0732">Signal</keyword>
<evidence type="ECO:0000313" key="9">
    <source>
        <dbReference type="Proteomes" id="UP000309061"/>
    </source>
</evidence>
<feature type="chain" id="PRO_5025575205" evidence="6">
    <location>
        <begin position="21"/>
        <end position="351"/>
    </location>
</feature>
<comment type="similarity">
    <text evidence="5">Belongs to the Omp25/RopB family.</text>
</comment>
<evidence type="ECO:0000313" key="8">
    <source>
        <dbReference type="EMBL" id="QGM47937.1"/>
    </source>
</evidence>
<dbReference type="Pfam" id="PF13505">
    <property type="entry name" value="OMP_b-brl"/>
    <property type="match status" value="1"/>
</dbReference>
<evidence type="ECO:0000256" key="3">
    <source>
        <dbReference type="ARBA" id="ARBA00023136"/>
    </source>
</evidence>
<dbReference type="KEGG" id="mhey:H2LOC_003475"/>
<dbReference type="SUPFAM" id="SSF56925">
    <property type="entry name" value="OMPA-like"/>
    <property type="match status" value="1"/>
</dbReference>
<reference evidence="8 9" key="1">
    <citation type="submission" date="2019-11" db="EMBL/GenBank/DDBJ databases">
        <title>The genome sequence of Methylocystis heyeri.</title>
        <authorList>
            <person name="Oshkin I.Y."/>
            <person name="Miroshnikov K."/>
            <person name="Dedysh S.N."/>
        </authorList>
    </citation>
    <scope>NUCLEOTIDE SEQUENCE [LARGE SCALE GENOMIC DNA]</scope>
    <source>
        <strain evidence="8 9">H2</strain>
    </source>
</reference>
<dbReference type="PANTHER" id="PTHR34001">
    <property type="entry name" value="BLL7405 PROTEIN"/>
    <property type="match status" value="1"/>
</dbReference>
<sequence>MFVFRGGAFACLLAAFSAEAADLPSLKAPIAQASPPPALWTGFYAGLNAGYGWGSNAANTAGSPLLDGIAFAANGLDPARQLPGTGLIPGVTALANSGVANIDQSGFIGGGQIGYNYQWGAHVVVGLEADFQGTTMQGNGAYAGVSRDSIAWKDPAVPGLLPCSTNGCNLNRLGVGGGQIGASTDWLGTVRGRIGYLATPDWLIYGTGGLAYGGVRASAAHSALTIGTLTGANDAALPVPFPYSQLNGTYFLPSAPGAAGYSGTRAGWTVGGGVEWLFAPQWSLKVEGLYYNLGSVSLRSSPVSLLSPLTINLGGVNVAAGQLLVANAPVTRITFDGALVRLGVNYRFNFW</sequence>
<dbReference type="OrthoDB" id="9815357at2"/>
<keyword evidence="9" id="KW-1185">Reference proteome</keyword>
<dbReference type="EMBL" id="CP046052">
    <property type="protein sequence ID" value="QGM47937.1"/>
    <property type="molecule type" value="Genomic_DNA"/>
</dbReference>
<evidence type="ECO:0000256" key="2">
    <source>
        <dbReference type="ARBA" id="ARBA00022729"/>
    </source>
</evidence>
<dbReference type="InterPro" id="IPR027385">
    <property type="entry name" value="Beta-barrel_OMP"/>
</dbReference>
<dbReference type="PANTHER" id="PTHR34001:SF3">
    <property type="entry name" value="BLL7405 PROTEIN"/>
    <property type="match status" value="1"/>
</dbReference>
<accession>A0A6B8KJW3</accession>
<evidence type="ECO:0000256" key="6">
    <source>
        <dbReference type="SAM" id="SignalP"/>
    </source>
</evidence>
<dbReference type="Gene3D" id="2.40.160.20">
    <property type="match status" value="1"/>
</dbReference>
<keyword evidence="3" id="KW-0472">Membrane</keyword>
<feature type="domain" description="Outer membrane protein beta-barrel" evidence="7">
    <location>
        <begin position="9"/>
        <end position="295"/>
    </location>
</feature>
<proteinExistence type="inferred from homology"/>
<dbReference type="GO" id="GO:0009279">
    <property type="term" value="C:cell outer membrane"/>
    <property type="evidence" value="ECO:0007669"/>
    <property type="project" value="UniProtKB-SubCell"/>
</dbReference>
<name>A0A6B8KJW3_9HYPH</name>
<gene>
    <name evidence="8" type="ORF">H2LOC_003475</name>
</gene>
<comment type="subcellular location">
    <subcellularLocation>
        <location evidence="1">Cell outer membrane</location>
    </subcellularLocation>
</comment>
<evidence type="ECO:0000259" key="7">
    <source>
        <dbReference type="Pfam" id="PF13505"/>
    </source>
</evidence>
<feature type="signal peptide" evidence="6">
    <location>
        <begin position="1"/>
        <end position="20"/>
    </location>
</feature>
<dbReference type="Proteomes" id="UP000309061">
    <property type="component" value="Chromosome"/>
</dbReference>
<evidence type="ECO:0000256" key="1">
    <source>
        <dbReference type="ARBA" id="ARBA00004442"/>
    </source>
</evidence>
<dbReference type="InterPro" id="IPR011250">
    <property type="entry name" value="OMP/PagP_B-barrel"/>
</dbReference>
<dbReference type="InterPro" id="IPR051692">
    <property type="entry name" value="OMP-like"/>
</dbReference>
<organism evidence="8 9">
    <name type="scientific">Methylocystis heyeri</name>
    <dbReference type="NCBI Taxonomy" id="391905"/>
    <lineage>
        <taxon>Bacteria</taxon>
        <taxon>Pseudomonadati</taxon>
        <taxon>Pseudomonadota</taxon>
        <taxon>Alphaproteobacteria</taxon>
        <taxon>Hyphomicrobiales</taxon>
        <taxon>Methylocystaceae</taxon>
        <taxon>Methylocystis</taxon>
    </lineage>
</organism>
<keyword evidence="4" id="KW-0998">Cell outer membrane</keyword>
<evidence type="ECO:0000256" key="5">
    <source>
        <dbReference type="ARBA" id="ARBA00038306"/>
    </source>
</evidence>
<dbReference type="AlphaFoldDB" id="A0A6B8KJW3"/>